<dbReference type="RefSeq" id="WP_341371128.1">
    <property type="nucleotide sequence ID" value="NZ_JBBPCO010000009.1"/>
</dbReference>
<protein>
    <submittedName>
        <fullName evidence="2">YtxH domain-containing protein</fullName>
    </submittedName>
</protein>
<sequence length="120" mass="13398">MNTTGSFVLGVLVGATAALLFSPRTGAQTREELRRTMDKGREQVGSKGAAAQLRLTEMVHDIQEKTKELMNVGGEVAEAKRQDLMEAIQVAKRALAEEREILMRNHRERRMAFEDAANEE</sequence>
<feature type="coiled-coil region" evidence="1">
    <location>
        <begin position="62"/>
        <end position="101"/>
    </location>
</feature>
<keyword evidence="1" id="KW-0175">Coiled coil</keyword>
<reference evidence="2 3" key="1">
    <citation type="submission" date="2024-04" db="EMBL/GenBank/DDBJ databases">
        <authorList>
            <person name="Abashina T."/>
            <person name="Shaikin A."/>
        </authorList>
    </citation>
    <scope>NUCLEOTIDE SEQUENCE [LARGE SCALE GENOMIC DNA]</scope>
    <source>
        <strain evidence="2 3">AAFK</strain>
    </source>
</reference>
<evidence type="ECO:0000256" key="1">
    <source>
        <dbReference type="SAM" id="Coils"/>
    </source>
</evidence>
<dbReference type="Proteomes" id="UP001446205">
    <property type="component" value="Unassembled WGS sequence"/>
</dbReference>
<keyword evidence="3" id="KW-1185">Reference proteome</keyword>
<dbReference type="Pfam" id="PF12732">
    <property type="entry name" value="YtxH"/>
    <property type="match status" value="1"/>
</dbReference>
<organism evidence="2 3">
    <name type="scientific">Thermithiobacillus plumbiphilus</name>
    <dbReference type="NCBI Taxonomy" id="1729899"/>
    <lineage>
        <taxon>Bacteria</taxon>
        <taxon>Pseudomonadati</taxon>
        <taxon>Pseudomonadota</taxon>
        <taxon>Acidithiobacillia</taxon>
        <taxon>Acidithiobacillales</taxon>
        <taxon>Thermithiobacillaceae</taxon>
        <taxon>Thermithiobacillus</taxon>
    </lineage>
</organism>
<accession>A0ABU9D9E1</accession>
<dbReference type="InterPro" id="IPR024623">
    <property type="entry name" value="YtxH"/>
</dbReference>
<dbReference type="EMBL" id="JBBPCO010000009">
    <property type="protein sequence ID" value="MEK8090071.1"/>
    <property type="molecule type" value="Genomic_DNA"/>
</dbReference>
<evidence type="ECO:0000313" key="3">
    <source>
        <dbReference type="Proteomes" id="UP001446205"/>
    </source>
</evidence>
<evidence type="ECO:0000313" key="2">
    <source>
        <dbReference type="EMBL" id="MEK8090071.1"/>
    </source>
</evidence>
<comment type="caution">
    <text evidence="2">The sequence shown here is derived from an EMBL/GenBank/DDBJ whole genome shotgun (WGS) entry which is preliminary data.</text>
</comment>
<proteinExistence type="predicted"/>
<name>A0ABU9D9E1_9PROT</name>
<dbReference type="PANTHER" id="PTHR35792">
    <property type="entry name" value="GENERAL STRESS PROTEIN"/>
    <property type="match status" value="1"/>
</dbReference>
<gene>
    <name evidence="2" type="ORF">WOB96_09860</name>
</gene>
<dbReference type="InterPro" id="IPR052928">
    <property type="entry name" value="Desiccation-related_membrane"/>
</dbReference>
<dbReference type="PANTHER" id="PTHR35792:SF2">
    <property type="entry name" value="GENERAL STRESS PROTEIN"/>
    <property type="match status" value="1"/>
</dbReference>